<dbReference type="RefSeq" id="WP_158631248.1">
    <property type="nucleotide sequence ID" value="NZ_CP076130.1"/>
</dbReference>
<evidence type="ECO:0000313" key="2">
    <source>
        <dbReference type="Proteomes" id="UP000682802"/>
    </source>
</evidence>
<dbReference type="Proteomes" id="UP000682802">
    <property type="component" value="Plasmid p1"/>
</dbReference>
<dbReference type="EMBL" id="CP076130">
    <property type="protein sequence ID" value="QWG10541.1"/>
    <property type="molecule type" value="Genomic_DNA"/>
</dbReference>
<sequence length="56" mass="6625">MQTINFNDTLNDQNVSTFASHEGKPQYFIDKVNQIQLQERISYSSRLDFEILLLNF</sequence>
<name>A0ABX8H417_9BACT</name>
<reference evidence="1 2" key="1">
    <citation type="submission" date="2021-05" db="EMBL/GenBank/DDBJ databases">
        <title>Comparative genomic studies on the polysaccharide-degrading batcterial strains of the Flammeovirga genus.</title>
        <authorList>
            <person name="Zewei F."/>
            <person name="Zheng Z."/>
            <person name="Yu L."/>
            <person name="Ruyue G."/>
            <person name="Yanhong M."/>
            <person name="Yuanyuan C."/>
            <person name="Jingyan G."/>
            <person name="Wenjun H."/>
        </authorList>
    </citation>
    <scope>NUCLEOTIDE SEQUENCE [LARGE SCALE GENOMIC DNA]</scope>
    <source>
        <strain evidence="1 2">YS10</strain>
        <plasmid evidence="1 2">p1</plasmid>
    </source>
</reference>
<protein>
    <submittedName>
        <fullName evidence="1">Uncharacterized protein</fullName>
    </submittedName>
</protein>
<keyword evidence="2" id="KW-1185">Reference proteome</keyword>
<proteinExistence type="predicted"/>
<accession>A0ABX8H417</accession>
<gene>
    <name evidence="1" type="ORF">KM029_26575</name>
</gene>
<evidence type="ECO:0000313" key="1">
    <source>
        <dbReference type="EMBL" id="QWG10541.1"/>
    </source>
</evidence>
<keyword evidence="1" id="KW-0614">Plasmid</keyword>
<geneLocation type="plasmid" evidence="1 2">
    <name>p1</name>
</geneLocation>
<organism evidence="1 2">
    <name type="scientific">Flammeovirga kamogawensis</name>
    <dbReference type="NCBI Taxonomy" id="373891"/>
    <lineage>
        <taxon>Bacteria</taxon>
        <taxon>Pseudomonadati</taxon>
        <taxon>Bacteroidota</taxon>
        <taxon>Cytophagia</taxon>
        <taxon>Cytophagales</taxon>
        <taxon>Flammeovirgaceae</taxon>
        <taxon>Flammeovirga</taxon>
    </lineage>
</organism>